<dbReference type="Proteomes" id="UP000236634">
    <property type="component" value="Unassembled WGS sequence"/>
</dbReference>
<dbReference type="AlphaFoldDB" id="A0A2K0XI13"/>
<reference evidence="1 2" key="1">
    <citation type="submission" date="2017-03" db="EMBL/GenBank/DDBJ databases">
        <authorList>
            <person name="Afonso C.L."/>
            <person name="Miller P.J."/>
            <person name="Scott M.A."/>
            <person name="Spackman E."/>
            <person name="Goraichik I."/>
            <person name="Dimitrov K.M."/>
            <person name="Suarez D.L."/>
            <person name="Swayne D.E."/>
        </authorList>
    </citation>
    <scope>NUCLEOTIDE SEQUENCE [LARGE SCALE GENOMIC DNA]</scope>
    <source>
        <strain evidence="1 2">DNF00076</strain>
    </source>
</reference>
<proteinExistence type="predicted"/>
<protein>
    <submittedName>
        <fullName evidence="1">Uncharacterized protein</fullName>
    </submittedName>
</protein>
<comment type="caution">
    <text evidence="1">The sequence shown here is derived from an EMBL/GenBank/DDBJ whole genome shotgun (WGS) entry which is preliminary data.</text>
</comment>
<evidence type="ECO:0000313" key="2">
    <source>
        <dbReference type="Proteomes" id="UP000236634"/>
    </source>
</evidence>
<evidence type="ECO:0000313" key="1">
    <source>
        <dbReference type="EMBL" id="PNP94172.1"/>
    </source>
</evidence>
<sequence>MPIDFFYFEDFRWSFFGKMIGQKLWAASSKDTTQQLLGLHDAKITNTYEIMCMRGGVATGFYD</sequence>
<organism evidence="1 2">
    <name type="scientific">Hoylesella timonensis</name>
    <dbReference type="NCBI Taxonomy" id="386414"/>
    <lineage>
        <taxon>Bacteria</taxon>
        <taxon>Pseudomonadati</taxon>
        <taxon>Bacteroidota</taxon>
        <taxon>Bacteroidia</taxon>
        <taxon>Bacteroidales</taxon>
        <taxon>Prevotellaceae</taxon>
        <taxon>Hoylesella</taxon>
    </lineage>
</organism>
<name>A0A2K0XI13_9BACT</name>
<accession>A0A2K0XI13</accession>
<gene>
    <name evidence="1" type="ORF">BFS16_08385</name>
</gene>
<dbReference type="EMBL" id="NBAX01000006">
    <property type="protein sequence ID" value="PNP94172.1"/>
    <property type="molecule type" value="Genomic_DNA"/>
</dbReference>